<dbReference type="PANTHER" id="PTHR10803:SF3">
    <property type="entry name" value="ATPASE GET3"/>
    <property type="match status" value="1"/>
</dbReference>
<dbReference type="Pfam" id="PF02374">
    <property type="entry name" value="ArsA_ATPase"/>
    <property type="match status" value="1"/>
</dbReference>
<dbReference type="Gene3D" id="3.40.50.300">
    <property type="entry name" value="P-loop containing nucleotide triphosphate hydrolases"/>
    <property type="match status" value="1"/>
</dbReference>
<reference evidence="4 5" key="1">
    <citation type="journal article" date="2019" name="Int. J. Syst. Evol. Microbiol.">
        <title>The Global Catalogue of Microorganisms (GCM) 10K type strain sequencing project: providing services to taxonomists for standard genome sequencing and annotation.</title>
        <authorList>
            <consortium name="The Broad Institute Genomics Platform"/>
            <consortium name="The Broad Institute Genome Sequencing Center for Infectious Disease"/>
            <person name="Wu L."/>
            <person name="Ma J."/>
        </authorList>
    </citation>
    <scope>NUCLEOTIDE SEQUENCE [LARGE SCALE GENOMIC DNA]</scope>
    <source>
        <strain evidence="4 5">JCM 15478</strain>
    </source>
</reference>
<dbReference type="Gene3D" id="2.60.40.790">
    <property type="match status" value="1"/>
</dbReference>
<keyword evidence="5" id="KW-1185">Reference proteome</keyword>
<dbReference type="Pfam" id="PF17886">
    <property type="entry name" value="ArsA_HSP20"/>
    <property type="match status" value="1"/>
</dbReference>
<name>A0ABN2W0M2_9ACTN</name>
<dbReference type="InterPro" id="IPR025723">
    <property type="entry name" value="ArsA/GET3_ATPase-like"/>
</dbReference>
<dbReference type="EMBL" id="BAAAPE010000008">
    <property type="protein sequence ID" value="GAA2078587.1"/>
    <property type="molecule type" value="Genomic_DNA"/>
</dbReference>
<dbReference type="InterPro" id="IPR016300">
    <property type="entry name" value="ATPase_ArsA/GET3"/>
</dbReference>
<dbReference type="InterPro" id="IPR008978">
    <property type="entry name" value="HSP20-like_chaperone"/>
</dbReference>
<organism evidence="4 5">
    <name type="scientific">Streptomyces albiaxialis</name>
    <dbReference type="NCBI Taxonomy" id="329523"/>
    <lineage>
        <taxon>Bacteria</taxon>
        <taxon>Bacillati</taxon>
        <taxon>Actinomycetota</taxon>
        <taxon>Actinomycetes</taxon>
        <taxon>Kitasatosporales</taxon>
        <taxon>Streptomycetaceae</taxon>
        <taxon>Streptomyces</taxon>
    </lineage>
</organism>
<dbReference type="InterPro" id="IPR040612">
    <property type="entry name" value="ArsA_HSP20-like"/>
</dbReference>
<proteinExistence type="inferred from homology"/>
<evidence type="ECO:0000313" key="5">
    <source>
        <dbReference type="Proteomes" id="UP001500016"/>
    </source>
</evidence>
<feature type="domain" description="ArsA/GET3 Anion-transporting ATPase-like" evidence="2">
    <location>
        <begin position="4"/>
        <end position="240"/>
    </location>
</feature>
<gene>
    <name evidence="4" type="ORF">GCM10009801_35580</name>
</gene>
<dbReference type="InterPro" id="IPR027417">
    <property type="entry name" value="P-loop_NTPase"/>
</dbReference>
<dbReference type="SUPFAM" id="SSF52540">
    <property type="entry name" value="P-loop containing nucleoside triphosphate hydrolases"/>
    <property type="match status" value="1"/>
</dbReference>
<evidence type="ECO:0000256" key="1">
    <source>
        <dbReference type="ARBA" id="ARBA00011040"/>
    </source>
</evidence>
<evidence type="ECO:0000259" key="3">
    <source>
        <dbReference type="Pfam" id="PF17886"/>
    </source>
</evidence>
<sequence>MPGLWLARIDAGEEFRTRGAALQERGKAALDLLGTAPLDGEELTELPGAGTFALVHALGHARSADWDTVVIDLPPTPYGLNALVLPEQLRRYLRRLVPPERQAARALRPVLAQLAGAPAPGPWLYEATARWERELAAVQDVVESPHTAVRLVAEPGPLAADALRTARAGLRLHGLALEAVVANRLLPAGSADPWLASLSGQQQDVLKELRATCEAEGVPLCELPHLGRDPRGPEDLAALARAARATASRVPDPQGPARHGWVEDRLETDGHLVWRLPMPGAERGELELVRRGDELIVGVGPYRRVLPLPPALRRCRVAGAGLRGGELGVRFRPDPDLWPSGH</sequence>
<comment type="similarity">
    <text evidence="1">Belongs to the arsA ATPase family.</text>
</comment>
<protein>
    <submittedName>
        <fullName evidence="4">ArsA-related P-loop ATPase</fullName>
    </submittedName>
</protein>
<dbReference type="Proteomes" id="UP001500016">
    <property type="component" value="Unassembled WGS sequence"/>
</dbReference>
<comment type="caution">
    <text evidence="4">The sequence shown here is derived from an EMBL/GenBank/DDBJ whole genome shotgun (WGS) entry which is preliminary data.</text>
</comment>
<feature type="domain" description="ArsA HSP20-like" evidence="3">
    <location>
        <begin position="269"/>
        <end position="331"/>
    </location>
</feature>
<evidence type="ECO:0000259" key="2">
    <source>
        <dbReference type="Pfam" id="PF02374"/>
    </source>
</evidence>
<evidence type="ECO:0000313" key="4">
    <source>
        <dbReference type="EMBL" id="GAA2078587.1"/>
    </source>
</evidence>
<accession>A0ABN2W0M2</accession>
<dbReference type="PANTHER" id="PTHR10803">
    <property type="entry name" value="ARSENICAL PUMP-DRIVING ATPASE ARSENITE-TRANSLOCATING ATPASE"/>
    <property type="match status" value="1"/>
</dbReference>